<organism evidence="3 4">
    <name type="scientific">Coleophoma crateriformis</name>
    <dbReference type="NCBI Taxonomy" id="565419"/>
    <lineage>
        <taxon>Eukaryota</taxon>
        <taxon>Fungi</taxon>
        <taxon>Dikarya</taxon>
        <taxon>Ascomycota</taxon>
        <taxon>Pezizomycotina</taxon>
        <taxon>Leotiomycetes</taxon>
        <taxon>Helotiales</taxon>
        <taxon>Dermateaceae</taxon>
        <taxon>Coleophoma</taxon>
    </lineage>
</organism>
<keyword evidence="1" id="KW-0175">Coiled coil</keyword>
<dbReference type="Proteomes" id="UP000256328">
    <property type="component" value="Unassembled WGS sequence"/>
</dbReference>
<evidence type="ECO:0000256" key="2">
    <source>
        <dbReference type="SAM" id="MobiDB-lite"/>
    </source>
</evidence>
<dbReference type="AlphaFoldDB" id="A0A3D8RWK8"/>
<dbReference type="EMBL" id="PDLN01000008">
    <property type="protein sequence ID" value="RDW78405.1"/>
    <property type="molecule type" value="Genomic_DNA"/>
</dbReference>
<feature type="coiled-coil region" evidence="1">
    <location>
        <begin position="151"/>
        <end position="185"/>
    </location>
</feature>
<feature type="compositionally biased region" description="Polar residues" evidence="2">
    <location>
        <begin position="1"/>
        <end position="22"/>
    </location>
</feature>
<dbReference type="OrthoDB" id="3561643at2759"/>
<accession>A0A3D8RWK8</accession>
<comment type="caution">
    <text evidence="3">The sequence shown here is derived from an EMBL/GenBank/DDBJ whole genome shotgun (WGS) entry which is preliminary data.</text>
</comment>
<proteinExistence type="predicted"/>
<evidence type="ECO:0000313" key="3">
    <source>
        <dbReference type="EMBL" id="RDW78405.1"/>
    </source>
</evidence>
<name>A0A3D8RWK8_9HELO</name>
<protein>
    <submittedName>
        <fullName evidence="3">Uncharacterized protein</fullName>
    </submittedName>
</protein>
<evidence type="ECO:0000313" key="4">
    <source>
        <dbReference type="Proteomes" id="UP000256328"/>
    </source>
</evidence>
<feature type="region of interest" description="Disordered" evidence="2">
    <location>
        <begin position="1"/>
        <end position="29"/>
    </location>
</feature>
<evidence type="ECO:0000256" key="1">
    <source>
        <dbReference type="SAM" id="Coils"/>
    </source>
</evidence>
<sequence length="411" mass="47364">MTSSDISTDGSAATPSSENGSVPTPEMPTKKYDFNLEYQKLQEQIAVFQQVLDPKAELATKTAHYDKAYADLKAIETKYECLLAEYHNIKHSLSGHEADWRGTMAVYRRTVQELAKGMQDANAIEHDLELCEAMREEARNFMVFSHDMIWIMRIKREVEEKGKLLEEIKAEVRLLEDKVAQARLAVDAATVDVNAAVLRWQDAYDKIKLEQEKTTPVLKPATRTYKAEDVQEAFDAGAKKVREDLIPLAQAGWNIRNRHHEWNLDRDIFSHEQDKGIIELGDAASHYGMALADSCLCTLEGYGLGKYRNNPHTFCKLYEKTPQEVLQVKRNSKLLHILDWYGTLKVILRGYYPSERFRNGMRTVWRATYGKTEAEIIKFFEGKEGRALFGMLKDEHDTQLQKHREARGWKW</sequence>
<keyword evidence="4" id="KW-1185">Reference proteome</keyword>
<reference evidence="3 4" key="1">
    <citation type="journal article" date="2018" name="IMA Fungus">
        <title>IMA Genome-F 9: Draft genome sequence of Annulohypoxylon stygium, Aspergillus mulundensis, Berkeleyomyces basicola (syn. Thielaviopsis basicola), Ceratocystis smalleyi, two Cercospora beticola strains, Coleophoma cylindrospora, Fusarium fracticaudum, Phialophora cf. hyalina, and Morchella septimelata.</title>
        <authorList>
            <person name="Wingfield B.D."/>
            <person name="Bills G.F."/>
            <person name="Dong Y."/>
            <person name="Huang W."/>
            <person name="Nel W.J."/>
            <person name="Swalarsk-Parry B.S."/>
            <person name="Vaghefi N."/>
            <person name="Wilken P.M."/>
            <person name="An Z."/>
            <person name="de Beer Z.W."/>
            <person name="De Vos L."/>
            <person name="Chen L."/>
            <person name="Duong T.A."/>
            <person name="Gao Y."/>
            <person name="Hammerbacher A."/>
            <person name="Kikkert J.R."/>
            <person name="Li Y."/>
            <person name="Li H."/>
            <person name="Li K."/>
            <person name="Li Q."/>
            <person name="Liu X."/>
            <person name="Ma X."/>
            <person name="Naidoo K."/>
            <person name="Pethybridge S.J."/>
            <person name="Sun J."/>
            <person name="Steenkamp E.T."/>
            <person name="van der Nest M.A."/>
            <person name="van Wyk S."/>
            <person name="Wingfield M.J."/>
            <person name="Xiong C."/>
            <person name="Yue Q."/>
            <person name="Zhang X."/>
        </authorList>
    </citation>
    <scope>NUCLEOTIDE SEQUENCE [LARGE SCALE GENOMIC DNA]</scope>
    <source>
        <strain evidence="3 4">BP5796</strain>
    </source>
</reference>
<gene>
    <name evidence="3" type="ORF">BP5796_06257</name>
</gene>